<evidence type="ECO:0000313" key="2">
    <source>
        <dbReference type="Proteomes" id="UP001497480"/>
    </source>
</evidence>
<protein>
    <submittedName>
        <fullName evidence="1">Uncharacterized protein</fullName>
    </submittedName>
</protein>
<dbReference type="AlphaFoldDB" id="A0AAV1XKE7"/>
<comment type="caution">
    <text evidence="1">The sequence shown here is derived from an EMBL/GenBank/DDBJ whole genome shotgun (WGS) entry which is preliminary data.</text>
</comment>
<organism evidence="1 2">
    <name type="scientific">Lupinus luteus</name>
    <name type="common">European yellow lupine</name>
    <dbReference type="NCBI Taxonomy" id="3873"/>
    <lineage>
        <taxon>Eukaryota</taxon>
        <taxon>Viridiplantae</taxon>
        <taxon>Streptophyta</taxon>
        <taxon>Embryophyta</taxon>
        <taxon>Tracheophyta</taxon>
        <taxon>Spermatophyta</taxon>
        <taxon>Magnoliopsida</taxon>
        <taxon>eudicotyledons</taxon>
        <taxon>Gunneridae</taxon>
        <taxon>Pentapetalae</taxon>
        <taxon>rosids</taxon>
        <taxon>fabids</taxon>
        <taxon>Fabales</taxon>
        <taxon>Fabaceae</taxon>
        <taxon>Papilionoideae</taxon>
        <taxon>50 kb inversion clade</taxon>
        <taxon>genistoids sensu lato</taxon>
        <taxon>core genistoids</taxon>
        <taxon>Genisteae</taxon>
        <taxon>Lupinus</taxon>
    </lineage>
</organism>
<dbReference type="EMBL" id="CAXHTB010000015">
    <property type="protein sequence ID" value="CAL0321632.1"/>
    <property type="molecule type" value="Genomic_DNA"/>
</dbReference>
<evidence type="ECO:0000313" key="1">
    <source>
        <dbReference type="EMBL" id="CAL0321632.1"/>
    </source>
</evidence>
<sequence length="67" mass="7681">MDSIQSFDFFSEISPEIFIDQIMKLHARISKLESPRNSEEENKLLADKDTDIVPDTAEDFSNVLTMS</sequence>
<gene>
    <name evidence="1" type="ORF">LLUT_LOCUS22692</name>
</gene>
<accession>A0AAV1XKE7</accession>
<name>A0AAV1XKE7_LUPLU</name>
<reference evidence="1 2" key="1">
    <citation type="submission" date="2024-03" db="EMBL/GenBank/DDBJ databases">
        <authorList>
            <person name="Martinez-Hernandez J."/>
        </authorList>
    </citation>
    <scope>NUCLEOTIDE SEQUENCE [LARGE SCALE GENOMIC DNA]</scope>
</reference>
<keyword evidence="2" id="KW-1185">Reference proteome</keyword>
<dbReference type="Proteomes" id="UP001497480">
    <property type="component" value="Unassembled WGS sequence"/>
</dbReference>
<proteinExistence type="predicted"/>